<dbReference type="EMBL" id="CP029159">
    <property type="protein sequence ID" value="QKM68583.1"/>
    <property type="molecule type" value="Genomic_DNA"/>
</dbReference>
<keyword evidence="2" id="KW-1185">Reference proteome</keyword>
<sequence>MRGRATIIGMGISGIWGSFLRRGRSTAGTKETPPESHFVDIWHVRYANPPRRERDQHIPYFVASCSCEWISDAHDESDPRAEELVRAAARAHSPQVAETVTYPLD</sequence>
<accession>I2N2J9</accession>
<evidence type="ECO:0000313" key="2">
    <source>
        <dbReference type="Proteomes" id="UP000005940"/>
    </source>
</evidence>
<proteinExistence type="predicted"/>
<name>I2N2J9_STRT9</name>
<gene>
    <name evidence="1" type="ORF">STSU_016775</name>
</gene>
<dbReference type="Proteomes" id="UP000005940">
    <property type="component" value="Chromosome"/>
</dbReference>
<evidence type="ECO:0000313" key="1">
    <source>
        <dbReference type="EMBL" id="QKM68583.1"/>
    </source>
</evidence>
<dbReference type="AlphaFoldDB" id="I2N2J9"/>
<organism evidence="1 2">
    <name type="scientific">Streptomyces tsukubensis (strain DSM 42081 / NBRC 108919 / NRRL 18488 / 9993)</name>
    <dbReference type="NCBI Taxonomy" id="1114943"/>
    <lineage>
        <taxon>Bacteria</taxon>
        <taxon>Bacillati</taxon>
        <taxon>Actinomycetota</taxon>
        <taxon>Actinomycetes</taxon>
        <taxon>Kitasatosporales</taxon>
        <taxon>Streptomycetaceae</taxon>
        <taxon>Streptomyces</taxon>
    </lineage>
</organism>
<reference evidence="1 2" key="1">
    <citation type="journal article" date="2012" name="J. Bacteriol.">
        <title>Draft genome of Streptomyces tsukubaensis NRRL 18488, the producer of the clinically important immunosuppressant tacrolimus (FK506).</title>
        <authorList>
            <person name="Barreiro C."/>
            <person name="Prieto C."/>
            <person name="Sola-Landa A."/>
            <person name="Solera E."/>
            <person name="Martinez-Castro M."/>
            <person name="Perez-Redondo R."/>
            <person name="Garcia-Estrada C."/>
            <person name="Aparicio J.F."/>
            <person name="Fernandez-Martinez L.T."/>
            <person name="Santos-Aberturas J."/>
            <person name="Salehi-Najafabadi Z."/>
            <person name="Rodriguez-Garcia A."/>
            <person name="Tauch A."/>
            <person name="Martin J.F."/>
        </authorList>
    </citation>
    <scope>NUCLEOTIDE SEQUENCE [LARGE SCALE GENOMIC DNA]</scope>
    <source>
        <strain evidence="2">DSM 42081 / NBRC 108919 / NRRL 18488 / 9993</strain>
    </source>
</reference>
<protein>
    <submittedName>
        <fullName evidence="1">Uncharacterized protein</fullName>
    </submittedName>
</protein>